<proteinExistence type="predicted"/>
<feature type="transmembrane region" description="Helical" evidence="1">
    <location>
        <begin position="90"/>
        <end position="108"/>
    </location>
</feature>
<sequence>MFRRARELGPPIMVPLAWTFVTAAHLEVVTEHTLFIAHVVMAVLLVGFAATGYADMREGVLRTWWLLIAVGSVVTLCGVVGLWLEPTNPALTAVALFGWMLLPAVGFVDTGRRVTKGGWIYAVGTAGCLLGAALYAVSPTWGTRTAAVGGLVLVGLGQTAGIFDAAIRY</sequence>
<dbReference type="STRING" id="392421.SAMN04488694_1605"/>
<evidence type="ECO:0000313" key="4">
    <source>
        <dbReference type="Proteomes" id="UP000199320"/>
    </source>
</evidence>
<evidence type="ECO:0000256" key="1">
    <source>
        <dbReference type="SAM" id="Phobius"/>
    </source>
</evidence>
<name>A0A1I0JUH0_9EURY</name>
<feature type="transmembrane region" description="Helical" evidence="1">
    <location>
        <begin position="147"/>
        <end position="167"/>
    </location>
</feature>
<feature type="transmembrane region" description="Helical" evidence="1">
    <location>
        <begin position="120"/>
        <end position="141"/>
    </location>
</feature>
<evidence type="ECO:0000313" key="3">
    <source>
        <dbReference type="EMBL" id="SEU13644.1"/>
    </source>
</evidence>
<protein>
    <submittedName>
        <fullName evidence="3">Uncharacterized protein</fullName>
    </submittedName>
</protein>
<evidence type="ECO:0000313" key="5">
    <source>
        <dbReference type="Proteomes" id="UP000324021"/>
    </source>
</evidence>
<accession>A0A1I0JUH0</accession>
<feature type="transmembrane region" description="Helical" evidence="1">
    <location>
        <begin position="12"/>
        <end position="29"/>
    </location>
</feature>
<organism evidence="3 4">
    <name type="scientific">Natrinema hispanicum</name>
    <dbReference type="NCBI Taxonomy" id="392421"/>
    <lineage>
        <taxon>Archaea</taxon>
        <taxon>Methanobacteriati</taxon>
        <taxon>Methanobacteriota</taxon>
        <taxon>Stenosarchaea group</taxon>
        <taxon>Halobacteria</taxon>
        <taxon>Halobacteriales</taxon>
        <taxon>Natrialbaceae</taxon>
        <taxon>Natrinema</taxon>
    </lineage>
</organism>
<dbReference type="AlphaFoldDB" id="A0A1I0JUH0"/>
<dbReference type="EMBL" id="FMZP01000028">
    <property type="protein sequence ID" value="SDD52652.1"/>
    <property type="molecule type" value="Genomic_DNA"/>
</dbReference>
<dbReference type="OrthoDB" id="330871at2157"/>
<keyword evidence="1" id="KW-0472">Membrane</keyword>
<keyword evidence="1" id="KW-1133">Transmembrane helix</keyword>
<dbReference type="Proteomes" id="UP000199320">
    <property type="component" value="Unassembled WGS sequence"/>
</dbReference>
<keyword evidence="1" id="KW-0812">Transmembrane</keyword>
<dbReference type="EMBL" id="FOIC01000060">
    <property type="protein sequence ID" value="SEU13644.1"/>
    <property type="molecule type" value="Genomic_DNA"/>
</dbReference>
<reference evidence="4 5" key="1">
    <citation type="submission" date="2016-10" db="EMBL/GenBank/DDBJ databases">
        <authorList>
            <person name="Varghese N."/>
            <person name="Submissions S."/>
        </authorList>
    </citation>
    <scope>NUCLEOTIDE SEQUENCE [LARGE SCALE GENOMIC DNA]</scope>
    <source>
        <strain evidence="2 5">CDM_1</strain>
        <strain evidence="4">CDM_6</strain>
    </source>
</reference>
<evidence type="ECO:0000313" key="2">
    <source>
        <dbReference type="EMBL" id="SDD52652.1"/>
    </source>
</evidence>
<keyword evidence="4" id="KW-1185">Reference proteome</keyword>
<feature type="transmembrane region" description="Helical" evidence="1">
    <location>
        <begin position="65"/>
        <end position="84"/>
    </location>
</feature>
<reference evidence="3" key="2">
    <citation type="submission" date="2016-10" db="EMBL/GenBank/DDBJ databases">
        <authorList>
            <person name="de Groot N.N."/>
        </authorList>
    </citation>
    <scope>NUCLEOTIDE SEQUENCE [LARGE SCALE GENOMIC DNA]</scope>
    <source>
        <strain evidence="3">CDM_6</strain>
    </source>
</reference>
<gene>
    <name evidence="3" type="ORF">SAMN04488694_1605</name>
    <name evidence="2" type="ORF">SAMN05192552_102823</name>
</gene>
<dbReference type="Proteomes" id="UP000324021">
    <property type="component" value="Unassembled WGS sequence"/>
</dbReference>
<dbReference type="RefSeq" id="WP_175542269.1">
    <property type="nucleotide sequence ID" value="NZ_FMZP01000028.1"/>
</dbReference>
<feature type="transmembrane region" description="Helical" evidence="1">
    <location>
        <begin position="35"/>
        <end position="53"/>
    </location>
</feature>